<name>A0AB35HV15_MICTH</name>
<proteinExistence type="predicted"/>
<protein>
    <submittedName>
        <fullName evidence="1">Uncharacterized protein</fullName>
    </submittedName>
</protein>
<dbReference type="AlphaFoldDB" id="A0AB35HV15"/>
<sequence>MNNAPAAITYSGLKPYGQTGTGRTLLVTAQHRQLLDGFKKISEIPSSEGYYAQSITKAVESLRGCTAPVNSFMKNGTPNRRCIVFSGFEIEYETGSYYGGPQTDVIIVDIRITKKQSQTESKPALWNIEYNVDSEEWEKSSKPEPILRATEKLPGTKVKPIKVGINGYANNLDHAASMLPSHISRGEEPAINSLKNSGYNLFYVPQSGSSLKAGWSFLRDLGRTNRIELEAARILAAHMKEAHEQELYVEWTSHRGGSKVLTTAMKLLAQRSIKLQKKQQIFLSDHTSSHFEADIARRAIDMDTSFSKWYNSTPGISQFIGGKALGSAELCCSINELLNHTPNEKRIEKLIDTVAQGKETYIKTIQNGTLAVTLATKFGITIAFASTLAKTLGSTILASIPSLNENYHKSSLDPVKQLTKKIVYRK</sequence>
<gene>
    <name evidence="1" type="ORF">OQJ68_05235</name>
</gene>
<comment type="caution">
    <text evidence="1">The sequence shown here is derived from an EMBL/GenBank/DDBJ whole genome shotgun (WGS) entry which is preliminary data.</text>
</comment>
<dbReference type="EMBL" id="JAPHQB010000006">
    <property type="protein sequence ID" value="MCX2801189.1"/>
    <property type="molecule type" value="Genomic_DNA"/>
</dbReference>
<dbReference type="Proteomes" id="UP001209730">
    <property type="component" value="Unassembled WGS sequence"/>
</dbReference>
<evidence type="ECO:0000313" key="2">
    <source>
        <dbReference type="Proteomes" id="UP001209730"/>
    </source>
</evidence>
<dbReference type="RefSeq" id="WP_266044399.1">
    <property type="nucleotide sequence ID" value="NZ_JAPHQB010000006.1"/>
</dbReference>
<accession>A0AB35HV15</accession>
<reference evidence="1" key="1">
    <citation type="submission" date="2022-11" db="EMBL/GenBank/DDBJ databases">
        <title>Chitin-degrading and fungicidal potential of chitinolytic bacterial strains from marine environment of the Pacific Ocean regions.</title>
        <authorList>
            <person name="Pentekhina I."/>
            <person name="Nedashkovskaya O."/>
            <person name="Seitkalieva A."/>
            <person name="Podvolotskaya A."/>
            <person name="Tekutyeva L."/>
            <person name="Balabanova L."/>
        </authorList>
    </citation>
    <scope>NUCLEOTIDE SEQUENCE</scope>
    <source>
        <strain evidence="1">KMM 6838</strain>
    </source>
</reference>
<evidence type="ECO:0000313" key="1">
    <source>
        <dbReference type="EMBL" id="MCX2801189.1"/>
    </source>
</evidence>
<organism evidence="1 2">
    <name type="scientific">Microbulbifer thermotolerans</name>
    <dbReference type="NCBI Taxonomy" id="252514"/>
    <lineage>
        <taxon>Bacteria</taxon>
        <taxon>Pseudomonadati</taxon>
        <taxon>Pseudomonadota</taxon>
        <taxon>Gammaproteobacteria</taxon>
        <taxon>Cellvibrionales</taxon>
        <taxon>Microbulbiferaceae</taxon>
        <taxon>Microbulbifer</taxon>
    </lineage>
</organism>